<reference evidence="2" key="1">
    <citation type="journal article" date="2021" name="bioRxiv">
        <title>Whole Genome Assembly and Annotation of Northern Wild Rice, Zizania palustris L., Supports a Whole Genome Duplication in the Zizania Genus.</title>
        <authorList>
            <person name="Haas M."/>
            <person name="Kono T."/>
            <person name="Macchietto M."/>
            <person name="Millas R."/>
            <person name="McGilp L."/>
            <person name="Shao M."/>
            <person name="Duquette J."/>
            <person name="Hirsch C.N."/>
            <person name="Kimball J."/>
        </authorList>
    </citation>
    <scope>NUCLEOTIDE SEQUENCE</scope>
    <source>
        <tissue evidence="2">Fresh leaf tissue</tissue>
    </source>
</reference>
<dbReference type="Proteomes" id="UP000729402">
    <property type="component" value="Unassembled WGS sequence"/>
</dbReference>
<dbReference type="EMBL" id="JAAALK010000289">
    <property type="protein sequence ID" value="KAG8050059.1"/>
    <property type="molecule type" value="Genomic_DNA"/>
</dbReference>
<feature type="compositionally biased region" description="Basic and acidic residues" evidence="1">
    <location>
        <begin position="40"/>
        <end position="50"/>
    </location>
</feature>
<sequence>MQKLVATGLSGSVRPVRRGGFAGVASELNHGEEDTAEIDPLSHEDARDPEELAGATAELSRETESETTESLSLRMVMAMWSVDERTSWQSSRRAVEHKFCLRSRPRVDGTASESRQKILPMPIKATAMGPRSPACATAPRGILCCLLRCPAGQLLAISYRLGRTQQWQPEPAK</sequence>
<evidence type="ECO:0000313" key="4">
    <source>
        <dbReference type="Proteomes" id="UP000729402"/>
    </source>
</evidence>
<protein>
    <submittedName>
        <fullName evidence="2">Uncharacterized protein</fullName>
    </submittedName>
</protein>
<accession>A0A8J5S381</accession>
<organism evidence="2 4">
    <name type="scientific">Zizania palustris</name>
    <name type="common">Northern wild rice</name>
    <dbReference type="NCBI Taxonomy" id="103762"/>
    <lineage>
        <taxon>Eukaryota</taxon>
        <taxon>Viridiplantae</taxon>
        <taxon>Streptophyta</taxon>
        <taxon>Embryophyta</taxon>
        <taxon>Tracheophyta</taxon>
        <taxon>Spermatophyta</taxon>
        <taxon>Magnoliopsida</taxon>
        <taxon>Liliopsida</taxon>
        <taxon>Poales</taxon>
        <taxon>Poaceae</taxon>
        <taxon>BOP clade</taxon>
        <taxon>Oryzoideae</taxon>
        <taxon>Oryzeae</taxon>
        <taxon>Zizaniinae</taxon>
        <taxon>Zizania</taxon>
    </lineage>
</organism>
<reference evidence="2" key="2">
    <citation type="submission" date="2021-02" db="EMBL/GenBank/DDBJ databases">
        <authorList>
            <person name="Kimball J.A."/>
            <person name="Haas M.W."/>
            <person name="Macchietto M."/>
            <person name="Kono T."/>
            <person name="Duquette J."/>
            <person name="Shao M."/>
        </authorList>
    </citation>
    <scope>NUCLEOTIDE SEQUENCE</scope>
    <source>
        <tissue evidence="2">Fresh leaf tissue</tissue>
    </source>
</reference>
<keyword evidence="4" id="KW-1185">Reference proteome</keyword>
<evidence type="ECO:0000313" key="3">
    <source>
        <dbReference type="EMBL" id="KAG8050059.1"/>
    </source>
</evidence>
<comment type="caution">
    <text evidence="2">The sequence shown here is derived from an EMBL/GenBank/DDBJ whole genome shotgun (WGS) entry which is preliminary data.</text>
</comment>
<name>A0A8J5S381_ZIZPA</name>
<dbReference type="AlphaFoldDB" id="A0A8J5S381"/>
<gene>
    <name evidence="2" type="ORF">GUJ93_ZPchr0009g2307</name>
    <name evidence="3" type="ORF">GUJ93_ZPchr0009g566</name>
</gene>
<dbReference type="EMBL" id="JAAALK010000289">
    <property type="protein sequence ID" value="KAG8050049.1"/>
    <property type="molecule type" value="Genomic_DNA"/>
</dbReference>
<feature type="region of interest" description="Disordered" evidence="1">
    <location>
        <begin position="24"/>
        <end position="68"/>
    </location>
</feature>
<evidence type="ECO:0000256" key="1">
    <source>
        <dbReference type="SAM" id="MobiDB-lite"/>
    </source>
</evidence>
<proteinExistence type="predicted"/>
<evidence type="ECO:0000313" key="2">
    <source>
        <dbReference type="EMBL" id="KAG8050049.1"/>
    </source>
</evidence>